<proteinExistence type="predicted"/>
<dbReference type="Proteomes" id="UP001430954">
    <property type="component" value="Unassembled WGS sequence"/>
</dbReference>
<dbReference type="EMBL" id="JAINZW010000002">
    <property type="protein sequence ID" value="MBZ4038841.1"/>
    <property type="molecule type" value="Genomic_DNA"/>
</dbReference>
<evidence type="ECO:0000313" key="1">
    <source>
        <dbReference type="EMBL" id="MBZ4038841.1"/>
    </source>
</evidence>
<protein>
    <submittedName>
        <fullName evidence="1">Uncharacterized protein</fullName>
    </submittedName>
</protein>
<evidence type="ECO:0000313" key="2">
    <source>
        <dbReference type="Proteomes" id="UP001430954"/>
    </source>
</evidence>
<organism evidence="1 2">
    <name type="scientific">Novilysobacter selenitireducens</name>
    <dbReference type="NCBI Taxonomy" id="2872639"/>
    <lineage>
        <taxon>Bacteria</taxon>
        <taxon>Pseudomonadati</taxon>
        <taxon>Pseudomonadota</taxon>
        <taxon>Gammaproteobacteria</taxon>
        <taxon>Lysobacterales</taxon>
        <taxon>Lysobacteraceae</taxon>
        <taxon>Novilysobacter</taxon>
    </lineage>
</organism>
<sequence>MNAPPRATVVGLVTPHLLRVIDLANQAEKGMNVDWHLRSAVDTTMRELGDLWNASASVAAYLEGLESAAAQAPKHREEYLRVLQAAAEAARRLRRD</sequence>
<accession>A0ABS7T4N5</accession>
<name>A0ABS7T4N5_9GAMM</name>
<reference evidence="1 2" key="1">
    <citation type="submission" date="2021-09" db="EMBL/GenBank/DDBJ databases">
        <title>Lysobacter sp. 13A isolated from the river sediment.</title>
        <authorList>
            <person name="Liu H."/>
            <person name="Li S."/>
            <person name="Mao S."/>
        </authorList>
    </citation>
    <scope>NUCLEOTIDE SEQUENCE [LARGE SCALE GENOMIC DNA]</scope>
    <source>
        <strain evidence="1 2">13A</strain>
    </source>
</reference>
<keyword evidence="2" id="KW-1185">Reference proteome</keyword>
<dbReference type="RefSeq" id="WP_223675043.1">
    <property type="nucleotide sequence ID" value="NZ_JAINZW010000002.1"/>
</dbReference>
<comment type="caution">
    <text evidence="1">The sequence shown here is derived from an EMBL/GenBank/DDBJ whole genome shotgun (WGS) entry which is preliminary data.</text>
</comment>
<gene>
    <name evidence="1" type="ORF">K6753_04790</name>
</gene>